<evidence type="ECO:0000259" key="2">
    <source>
        <dbReference type="Pfam" id="PF01471"/>
    </source>
</evidence>
<proteinExistence type="predicted"/>
<feature type="compositionally biased region" description="Polar residues" evidence="1">
    <location>
        <begin position="109"/>
        <end position="119"/>
    </location>
</feature>
<sequence>MHKMSCQCPKCQTGTGAEFQAFEFEAFNFEAFDFEMSPQGEFEFEFEFEFEDESEDEALYEYGAVDEYEEEASFGSRDAASPISDEEEAAAWDSERRRGRAASSARSKPQASPSRSGSKAGSRPTSPSRSRPPSRNARRLRSRFAAPAAPCVCPVHGTEYVRWIQSTLNQVESASLPVDGVMNAATRNALRRFQSRKRLPVDGIAGPEVEQALRDARRPSDAGVPGDEQRQDQGEVYEFETLELEAPTRMPTLRRGSRGSVVADLQRRLGAAGFNAGAADGIFGSNTDAAVRAFQRARGLSADGIVGSMTWGALLNAAPGSATPAPGGSPWGAGAGAIRYGKGWGGSEGVADAAKAIAGSMGIPVTSEKRNLADTRRVGSSTDSDHYTGNANAFATDLGVSGSRGDELARAIAAKYGIPQSVIGTYTRTTIPVQDRRYSLQLLWKVSGHFDHVHLGIRRV</sequence>
<dbReference type="Pfam" id="PF01471">
    <property type="entry name" value="PG_binding_1"/>
    <property type="match status" value="2"/>
</dbReference>
<feature type="region of interest" description="Disordered" evidence="1">
    <location>
        <begin position="69"/>
        <end position="139"/>
    </location>
</feature>
<reference evidence="3 4" key="1">
    <citation type="submission" date="2018-05" db="EMBL/GenBank/DDBJ databases">
        <title>Integrated omic analyses show evidence that a Ca. Accumulibacter phosphatis strain performs denitrification under micro-aerobic conditions.</title>
        <authorList>
            <person name="Camejo P.Y."/>
            <person name="Katherine M.D."/>
            <person name="Daniel N.R."/>
        </authorList>
    </citation>
    <scope>NUCLEOTIDE SEQUENCE [LARGE SCALE GENOMIC DNA]</scope>
    <source>
        <strain evidence="3">UW-LDO-IC</strain>
    </source>
</reference>
<dbReference type="EMBL" id="QPGA01000005">
    <property type="protein sequence ID" value="RDE51657.1"/>
    <property type="molecule type" value="Genomic_DNA"/>
</dbReference>
<feature type="compositionally biased region" description="Low complexity" evidence="1">
    <location>
        <begin position="122"/>
        <end position="135"/>
    </location>
</feature>
<dbReference type="InterPro" id="IPR002477">
    <property type="entry name" value="Peptidoglycan-bd-like"/>
</dbReference>
<feature type="domain" description="Peptidoglycan binding-like" evidence="2">
    <location>
        <begin position="160"/>
        <end position="213"/>
    </location>
</feature>
<name>A0A369XTZ0_9PROT</name>
<protein>
    <recommendedName>
        <fullName evidence="2">Peptidoglycan binding-like domain-containing protein</fullName>
    </recommendedName>
</protein>
<dbReference type="InterPro" id="IPR036365">
    <property type="entry name" value="PGBD-like_sf"/>
</dbReference>
<feature type="domain" description="Peptidoglycan binding-like" evidence="2">
    <location>
        <begin position="259"/>
        <end position="314"/>
    </location>
</feature>
<dbReference type="Gene3D" id="1.10.101.10">
    <property type="entry name" value="PGBD-like superfamily/PGBD"/>
    <property type="match status" value="2"/>
</dbReference>
<comment type="caution">
    <text evidence="3">The sequence shown here is derived from an EMBL/GenBank/DDBJ whole genome shotgun (WGS) entry which is preliminary data.</text>
</comment>
<dbReference type="InterPro" id="IPR036366">
    <property type="entry name" value="PGBDSf"/>
</dbReference>
<dbReference type="AlphaFoldDB" id="A0A369XTZ0"/>
<evidence type="ECO:0000256" key="1">
    <source>
        <dbReference type="SAM" id="MobiDB-lite"/>
    </source>
</evidence>
<dbReference type="Proteomes" id="UP000253831">
    <property type="component" value="Unassembled WGS sequence"/>
</dbReference>
<organism evidence="3 4">
    <name type="scientific">Candidatus Accumulibacter meliphilus</name>
    <dbReference type="NCBI Taxonomy" id="2211374"/>
    <lineage>
        <taxon>Bacteria</taxon>
        <taxon>Pseudomonadati</taxon>
        <taxon>Pseudomonadota</taxon>
        <taxon>Betaproteobacteria</taxon>
        <taxon>Candidatus Accumulibacter</taxon>
    </lineage>
</organism>
<evidence type="ECO:0000313" key="4">
    <source>
        <dbReference type="Proteomes" id="UP000253831"/>
    </source>
</evidence>
<evidence type="ECO:0000313" key="3">
    <source>
        <dbReference type="EMBL" id="RDE51657.1"/>
    </source>
</evidence>
<dbReference type="SUPFAM" id="SSF47090">
    <property type="entry name" value="PGBD-like"/>
    <property type="match status" value="2"/>
</dbReference>
<accession>A0A369XTZ0</accession>
<gene>
    <name evidence="3" type="ORF">DVS81_04550</name>
</gene>